<evidence type="ECO:0000259" key="14">
    <source>
        <dbReference type="PROSITE" id="PS51194"/>
    </source>
</evidence>
<feature type="domain" description="Helicase ATP-binding" evidence="13">
    <location>
        <begin position="210"/>
        <end position="376"/>
    </location>
</feature>
<dbReference type="FunFam" id="3.40.50.300:FF:000489">
    <property type="entry name" value="Primosome assembly protein PriA"/>
    <property type="match status" value="1"/>
</dbReference>
<dbReference type="Pfam" id="PF00270">
    <property type="entry name" value="DEAD"/>
    <property type="match status" value="1"/>
</dbReference>
<dbReference type="HAMAP" id="MF_00983">
    <property type="entry name" value="PriA"/>
    <property type="match status" value="1"/>
</dbReference>
<evidence type="ECO:0000256" key="7">
    <source>
        <dbReference type="ARBA" id="ARBA00022833"/>
    </source>
</evidence>
<dbReference type="GO" id="GO:0008270">
    <property type="term" value="F:zinc ion binding"/>
    <property type="evidence" value="ECO:0007669"/>
    <property type="project" value="UniProtKB-UniRule"/>
</dbReference>
<feature type="binding site" evidence="12">
    <location>
        <position position="441"/>
    </location>
    <ligand>
        <name>Zn(2+)</name>
        <dbReference type="ChEBI" id="CHEBI:29105"/>
        <label>1</label>
    </ligand>
</feature>
<keyword evidence="7 12" id="KW-0862">Zinc</keyword>
<keyword evidence="2 12" id="KW-0235">DNA replication</keyword>
<evidence type="ECO:0000256" key="10">
    <source>
        <dbReference type="ARBA" id="ARBA00023235"/>
    </source>
</evidence>
<evidence type="ECO:0000259" key="13">
    <source>
        <dbReference type="PROSITE" id="PS51192"/>
    </source>
</evidence>
<dbReference type="InterPro" id="IPR005259">
    <property type="entry name" value="PriA"/>
</dbReference>
<evidence type="ECO:0000256" key="3">
    <source>
        <dbReference type="ARBA" id="ARBA00022723"/>
    </source>
</evidence>
<dbReference type="InterPro" id="IPR042115">
    <property type="entry name" value="PriA_3primeBD_sf"/>
</dbReference>
<dbReference type="Pfam" id="PF00271">
    <property type="entry name" value="Helicase_C"/>
    <property type="match status" value="1"/>
</dbReference>
<dbReference type="Pfam" id="PF18074">
    <property type="entry name" value="PriA_C"/>
    <property type="match status" value="1"/>
</dbReference>
<evidence type="ECO:0000256" key="4">
    <source>
        <dbReference type="ARBA" id="ARBA00022741"/>
    </source>
</evidence>
<comment type="caution">
    <text evidence="15">The sequence shown here is derived from an EMBL/GenBank/DDBJ whole genome shotgun (WGS) entry which is preliminary data.</text>
</comment>
<dbReference type="InterPro" id="IPR041236">
    <property type="entry name" value="PriA_C"/>
</dbReference>
<dbReference type="SMART" id="SM00490">
    <property type="entry name" value="HELICc"/>
    <property type="match status" value="1"/>
</dbReference>
<evidence type="ECO:0000256" key="8">
    <source>
        <dbReference type="ARBA" id="ARBA00022840"/>
    </source>
</evidence>
<feature type="domain" description="Helicase C-terminal" evidence="14">
    <location>
        <begin position="472"/>
        <end position="639"/>
    </location>
</feature>
<dbReference type="InterPro" id="IPR011545">
    <property type="entry name" value="DEAD/DEAH_box_helicase_dom"/>
</dbReference>
<evidence type="ECO:0000256" key="5">
    <source>
        <dbReference type="ARBA" id="ARBA00022801"/>
    </source>
</evidence>
<dbReference type="PANTHER" id="PTHR30580:SF0">
    <property type="entry name" value="PRIMOSOMAL PROTEIN N"/>
    <property type="match status" value="1"/>
</dbReference>
<gene>
    <name evidence="12 15" type="primary">priA</name>
    <name evidence="15" type="ORF">CPJCM30710_05270</name>
</gene>
<keyword evidence="8 12" id="KW-0067">ATP-binding</keyword>
<comment type="catalytic activity">
    <reaction evidence="11 12">
        <text>ATP + H2O = ADP + phosphate + H(+)</text>
        <dbReference type="Rhea" id="RHEA:13065"/>
        <dbReference type="ChEBI" id="CHEBI:15377"/>
        <dbReference type="ChEBI" id="CHEBI:15378"/>
        <dbReference type="ChEBI" id="CHEBI:30616"/>
        <dbReference type="ChEBI" id="CHEBI:43474"/>
        <dbReference type="ChEBI" id="CHEBI:456216"/>
        <dbReference type="EC" id="5.6.2.4"/>
    </reaction>
</comment>
<dbReference type="InterPro" id="IPR027417">
    <property type="entry name" value="P-loop_NTPase"/>
</dbReference>
<dbReference type="CDD" id="cd18804">
    <property type="entry name" value="SF2_C_priA"/>
    <property type="match status" value="1"/>
</dbReference>
<keyword evidence="3 12" id="KW-0479">Metal-binding</keyword>
<dbReference type="Gene3D" id="3.40.1440.60">
    <property type="entry name" value="PriA, 3(prime) DNA-binding domain"/>
    <property type="match status" value="1"/>
</dbReference>
<dbReference type="NCBIfam" id="TIGR00595">
    <property type="entry name" value="priA"/>
    <property type="match status" value="1"/>
</dbReference>
<evidence type="ECO:0000256" key="1">
    <source>
        <dbReference type="ARBA" id="ARBA00022515"/>
    </source>
</evidence>
<keyword evidence="5 12" id="KW-0378">Hydrolase</keyword>
<dbReference type="NCBIfam" id="NF004066">
    <property type="entry name" value="PRK05580.1-3"/>
    <property type="match status" value="1"/>
</dbReference>
<dbReference type="GO" id="GO:0006270">
    <property type="term" value="P:DNA replication initiation"/>
    <property type="evidence" value="ECO:0007669"/>
    <property type="project" value="TreeGrafter"/>
</dbReference>
<dbReference type="InterPro" id="IPR040498">
    <property type="entry name" value="PriA_CRR"/>
</dbReference>
<accession>A0A919RWW0</accession>
<dbReference type="PANTHER" id="PTHR30580">
    <property type="entry name" value="PRIMOSOMAL PROTEIN N"/>
    <property type="match status" value="1"/>
</dbReference>
<evidence type="ECO:0000256" key="6">
    <source>
        <dbReference type="ARBA" id="ARBA00022806"/>
    </source>
</evidence>
<proteinExistence type="inferred from homology"/>
<keyword evidence="4 12" id="KW-0547">Nucleotide-binding</keyword>
<evidence type="ECO:0000313" key="15">
    <source>
        <dbReference type="EMBL" id="GIM27861.1"/>
    </source>
</evidence>
<feature type="binding site" evidence="12">
    <location>
        <position position="477"/>
    </location>
    <ligand>
        <name>Zn(2+)</name>
        <dbReference type="ChEBI" id="CHEBI:29105"/>
        <label>1</label>
    </ligand>
</feature>
<evidence type="ECO:0000256" key="2">
    <source>
        <dbReference type="ARBA" id="ARBA00022705"/>
    </source>
</evidence>
<dbReference type="EMBL" id="BOPZ01000003">
    <property type="protein sequence ID" value="GIM27861.1"/>
    <property type="molecule type" value="Genomic_DNA"/>
</dbReference>
<dbReference type="SUPFAM" id="SSF52540">
    <property type="entry name" value="P-loop containing nucleoside triphosphate hydrolases"/>
    <property type="match status" value="1"/>
</dbReference>
<dbReference type="GO" id="GO:0006310">
    <property type="term" value="P:DNA recombination"/>
    <property type="evidence" value="ECO:0007669"/>
    <property type="project" value="InterPro"/>
</dbReference>
<dbReference type="Gene3D" id="3.40.50.300">
    <property type="entry name" value="P-loop containing nucleotide triphosphate hydrolases"/>
    <property type="match status" value="2"/>
</dbReference>
<evidence type="ECO:0000313" key="16">
    <source>
        <dbReference type="Proteomes" id="UP000679179"/>
    </source>
</evidence>
<feature type="binding site" evidence="12">
    <location>
        <position position="447"/>
    </location>
    <ligand>
        <name>Zn(2+)</name>
        <dbReference type="ChEBI" id="CHEBI:29105"/>
        <label>2</label>
    </ligand>
</feature>
<evidence type="ECO:0000256" key="12">
    <source>
        <dbReference type="HAMAP-Rule" id="MF_00983"/>
    </source>
</evidence>
<reference evidence="15" key="1">
    <citation type="submission" date="2021-03" db="EMBL/GenBank/DDBJ databases">
        <title>Taxonomic study of Clostridium polyendosporum from meadow-gley soil under rice.</title>
        <authorList>
            <person name="Kobayashi H."/>
            <person name="Tanizawa Y."/>
            <person name="Yagura M."/>
        </authorList>
    </citation>
    <scope>NUCLEOTIDE SEQUENCE</scope>
    <source>
        <strain evidence="15">JCM 30710</strain>
    </source>
</reference>
<dbReference type="Pfam" id="PF18319">
    <property type="entry name" value="Zn_ribbon_PriA"/>
    <property type="match status" value="1"/>
</dbReference>
<dbReference type="SMART" id="SM00487">
    <property type="entry name" value="DEXDc"/>
    <property type="match status" value="1"/>
</dbReference>
<dbReference type="GO" id="GO:1990077">
    <property type="term" value="C:primosome complex"/>
    <property type="evidence" value="ECO:0007669"/>
    <property type="project" value="UniProtKB-UniRule"/>
</dbReference>
<evidence type="ECO:0000256" key="11">
    <source>
        <dbReference type="ARBA" id="ARBA00048988"/>
    </source>
</evidence>
<dbReference type="GO" id="GO:0006269">
    <property type="term" value="P:DNA replication, synthesis of primer"/>
    <property type="evidence" value="ECO:0007669"/>
    <property type="project" value="UniProtKB-KW"/>
</dbReference>
<feature type="binding site" evidence="12">
    <location>
        <position position="438"/>
    </location>
    <ligand>
        <name>Zn(2+)</name>
        <dbReference type="ChEBI" id="CHEBI:29105"/>
        <label>1</label>
    </ligand>
</feature>
<keyword evidence="6 12" id="KW-0347">Helicase</keyword>
<feature type="binding site" evidence="12">
    <location>
        <position position="480"/>
    </location>
    <ligand>
        <name>Zn(2+)</name>
        <dbReference type="ChEBI" id="CHEBI:29105"/>
        <label>1</label>
    </ligand>
</feature>
<organism evidence="15 16">
    <name type="scientific">Clostridium polyendosporum</name>
    <dbReference type="NCBI Taxonomy" id="69208"/>
    <lineage>
        <taxon>Bacteria</taxon>
        <taxon>Bacillati</taxon>
        <taxon>Bacillota</taxon>
        <taxon>Clostridia</taxon>
        <taxon>Eubacteriales</taxon>
        <taxon>Clostridiaceae</taxon>
        <taxon>Clostridium</taxon>
    </lineage>
</organism>
<comment type="subunit">
    <text evidence="12">Component of the replication restart primosome.</text>
</comment>
<comment type="similarity">
    <text evidence="12">Belongs to the helicase family. PriA subfamily.</text>
</comment>
<name>A0A919RWW0_9CLOT</name>
<dbReference type="Proteomes" id="UP000679179">
    <property type="component" value="Unassembled WGS sequence"/>
</dbReference>
<dbReference type="AlphaFoldDB" id="A0A919RWW0"/>
<dbReference type="GO" id="GO:0043138">
    <property type="term" value="F:3'-5' DNA helicase activity"/>
    <property type="evidence" value="ECO:0007669"/>
    <property type="project" value="UniProtKB-EC"/>
</dbReference>
<keyword evidence="16" id="KW-1185">Reference proteome</keyword>
<dbReference type="GO" id="GO:0016787">
    <property type="term" value="F:hydrolase activity"/>
    <property type="evidence" value="ECO:0007669"/>
    <property type="project" value="UniProtKB-KW"/>
</dbReference>
<dbReference type="GO" id="GO:0006302">
    <property type="term" value="P:double-strand break repair"/>
    <property type="evidence" value="ECO:0007669"/>
    <property type="project" value="InterPro"/>
</dbReference>
<dbReference type="InterPro" id="IPR041222">
    <property type="entry name" value="PriA_3primeBD"/>
</dbReference>
<dbReference type="PROSITE" id="PS51192">
    <property type="entry name" value="HELICASE_ATP_BIND_1"/>
    <property type="match status" value="1"/>
</dbReference>
<feature type="binding site" evidence="12">
    <location>
        <position position="467"/>
    </location>
    <ligand>
        <name>Zn(2+)</name>
        <dbReference type="ChEBI" id="CHEBI:29105"/>
        <label>2</label>
    </ligand>
</feature>
<comment type="cofactor">
    <cofactor evidence="12">
        <name>Zn(2+)</name>
        <dbReference type="ChEBI" id="CHEBI:29105"/>
    </cofactor>
    <text evidence="12">Binds 2 zinc ions per subunit.</text>
</comment>
<protein>
    <recommendedName>
        <fullName evidence="12">Replication restart protein PriA</fullName>
    </recommendedName>
    <alternativeName>
        <fullName evidence="12">ATP-dependent DNA helicase PriA</fullName>
        <ecNumber evidence="12">5.6.2.4</ecNumber>
    </alternativeName>
    <alternativeName>
        <fullName evidence="12">DNA 3'-5' helicase PriA</fullName>
    </alternativeName>
</protein>
<evidence type="ECO:0000256" key="9">
    <source>
        <dbReference type="ARBA" id="ARBA00023125"/>
    </source>
</evidence>
<sequence length="733" mass="84182">MNIFAGIIVNNDSVQVDRPFTYLVDEGISNRVKIGHRVKVPFGKGNKLIEGFVITLSNFFQGDISKLKAVKTLCEETPILTKEDLTIIEFMRERYLCKYIEAIRVLIPTGIMKGIKIKTKSLVAFSKELDKNFNKSNFINVINIVKENDGIYTKSELNEKFNVSLYSLNKLLDNGFLKLEEQKIDRSNQKEYVEYSKKILNTEQQNAVDTILTSTATQFLLKGVTGSGKTEVYMNLVNEMLRENKTSLVLVPEISLTPQMIERFKGRFGKNVAIFHSKLSDGERFDEWYRIKHGEVKLVIGVRSAIFLPFHNLGLIIIDEEHESTYKSDQNPKYHTREIAELKSRLTGCKVVYGSATPSIESYYRALKDEIKLVSLNSRVDNAVLPKMNIIDMREELKENNKSIFSGKLHKEIQERLDRREQVIIFLNRRGYSTFVSCRKCGYVFKCEHCDISMTYHTNGYLVCHYCGSAKKQVNLCPKCGSKYVKYFGAGTEKVEVALKQSFPKARILRMDVDTTRKKNSHEEIYNKFKNGEADILVGTQMISKGLDFPNVTLVGVITADISLNLPDFRSAERTFQIVTQVAGRAGRGNKEGEVIVQTYSPEHYSLRYSSIYDYDGFFKEELNIRKIMNYPPFSKIMIINLSSQKQDLLIKFSTILGDKVKERLMNENHIDVLGPCPSIIQKINEMFRWQIIIKGEFDYNIANNIKEIVYDQLKDVYNVVRVSMDINPNTLT</sequence>
<keyword evidence="1 12" id="KW-0639">Primosome</keyword>
<dbReference type="EC" id="5.6.2.4" evidence="12"/>
<comment type="function">
    <text evidence="12">Initiates the restart of stalled replication forks, which reloads the replicative helicase on sites other than the origin of replication. Recognizes and binds to abandoned replication forks and remodels them to uncover a helicase loading site. Promotes assembly of the primosome at these replication forks.</text>
</comment>
<feature type="binding site" evidence="12">
    <location>
        <position position="450"/>
    </location>
    <ligand>
        <name>Zn(2+)</name>
        <dbReference type="ChEBI" id="CHEBI:29105"/>
        <label>2</label>
    </ligand>
</feature>
<dbReference type="InterPro" id="IPR014001">
    <property type="entry name" value="Helicase_ATP-bd"/>
</dbReference>
<comment type="catalytic activity">
    <reaction evidence="12">
        <text>Couples ATP hydrolysis with the unwinding of duplex DNA by translocating in the 3'-5' direction.</text>
        <dbReference type="EC" id="5.6.2.4"/>
    </reaction>
</comment>
<keyword evidence="10 12" id="KW-0413">Isomerase</keyword>
<keyword evidence="9 12" id="KW-0238">DNA-binding</keyword>
<feature type="binding site" evidence="12">
    <location>
        <position position="464"/>
    </location>
    <ligand>
        <name>Zn(2+)</name>
        <dbReference type="ChEBI" id="CHEBI:29105"/>
        <label>2</label>
    </ligand>
</feature>
<dbReference type="InterPro" id="IPR001650">
    <property type="entry name" value="Helicase_C-like"/>
</dbReference>
<dbReference type="Pfam" id="PF17764">
    <property type="entry name" value="PriA_3primeBD"/>
    <property type="match status" value="1"/>
</dbReference>
<dbReference type="GO" id="GO:0003677">
    <property type="term" value="F:DNA binding"/>
    <property type="evidence" value="ECO:0007669"/>
    <property type="project" value="UniProtKB-UniRule"/>
</dbReference>
<dbReference type="GO" id="GO:0005524">
    <property type="term" value="F:ATP binding"/>
    <property type="evidence" value="ECO:0007669"/>
    <property type="project" value="UniProtKB-UniRule"/>
</dbReference>
<dbReference type="CDD" id="cd17929">
    <property type="entry name" value="DEXHc_priA"/>
    <property type="match status" value="1"/>
</dbReference>
<dbReference type="PROSITE" id="PS51194">
    <property type="entry name" value="HELICASE_CTER"/>
    <property type="match status" value="1"/>
</dbReference>